<feature type="non-terminal residue" evidence="3">
    <location>
        <position position="1"/>
    </location>
</feature>
<keyword evidence="2" id="KW-1133">Transmembrane helix</keyword>
<feature type="transmembrane region" description="Helical" evidence="2">
    <location>
        <begin position="562"/>
        <end position="583"/>
    </location>
</feature>
<protein>
    <submittedName>
        <fullName evidence="3">Uncharacterized protein</fullName>
    </submittedName>
</protein>
<dbReference type="AlphaFoldDB" id="A0A3B1DQJ3"/>
<name>A0A3B1DQJ3_9ZZZZ</name>
<proteinExistence type="predicted"/>
<reference evidence="3" key="1">
    <citation type="submission" date="2018-06" db="EMBL/GenBank/DDBJ databases">
        <authorList>
            <person name="Zhirakovskaya E."/>
        </authorList>
    </citation>
    <scope>NUCLEOTIDE SEQUENCE</scope>
</reference>
<feature type="transmembrane region" description="Helical" evidence="2">
    <location>
        <begin position="730"/>
        <end position="749"/>
    </location>
</feature>
<dbReference type="EMBL" id="UOGK01000199">
    <property type="protein sequence ID" value="VAX39133.1"/>
    <property type="molecule type" value="Genomic_DNA"/>
</dbReference>
<evidence type="ECO:0000313" key="3">
    <source>
        <dbReference type="EMBL" id="VAX39133.1"/>
    </source>
</evidence>
<feature type="region of interest" description="Disordered" evidence="1">
    <location>
        <begin position="1"/>
        <end position="25"/>
    </location>
</feature>
<keyword evidence="2" id="KW-0812">Transmembrane</keyword>
<evidence type="ECO:0000256" key="2">
    <source>
        <dbReference type="SAM" id="Phobius"/>
    </source>
</evidence>
<accession>A0A3B1DQJ3</accession>
<feature type="region of interest" description="Disordered" evidence="1">
    <location>
        <begin position="427"/>
        <end position="448"/>
    </location>
</feature>
<gene>
    <name evidence="3" type="ORF">MNBD_PLANCTO03-633</name>
</gene>
<evidence type="ECO:0000256" key="1">
    <source>
        <dbReference type="SAM" id="MobiDB-lite"/>
    </source>
</evidence>
<dbReference type="PANTHER" id="PTHR23159:SF60">
    <property type="entry name" value="SPINDLE ASSEMBLY ABNORMAL PROTEIN 4"/>
    <property type="match status" value="1"/>
</dbReference>
<keyword evidence="2" id="KW-0472">Membrane</keyword>
<organism evidence="3">
    <name type="scientific">hydrothermal vent metagenome</name>
    <dbReference type="NCBI Taxonomy" id="652676"/>
    <lineage>
        <taxon>unclassified sequences</taxon>
        <taxon>metagenomes</taxon>
        <taxon>ecological metagenomes</taxon>
    </lineage>
</organism>
<dbReference type="PANTHER" id="PTHR23159">
    <property type="entry name" value="CENTROSOMAL PROTEIN 2"/>
    <property type="match status" value="1"/>
</dbReference>
<sequence length="794" mass="87683">KAGREDSRGGPKTGSGTGRGRPSNDAVVRALAEVEQTLERLKQVRNERAEAEERFKTELADRDRQIEALQTERREEKARLTKLEAKIAAIEAASGASQEQAEAKATGLETERDEVIKKLETLERQLTQTEAILDDERADRALAESKLVLTAEAASSEADTLREQLENAEEKASKLTKAREQELAEAQTAADTLREQFTAAENASKEQVTALHGTIEALEARADEAEHQVAELHSREEETSLQAAEALKHAEVAETQLKEATTRLGTLELTLTTKTGEADEAVQNASILIGKVAEQDAELARLQAELAEAKATADEQQLALTEQDASAESAMAELRSEVERLETEAATLRESCEAATTAATESERQSQAIAAELEALRSESDQHTDAIRAEMGETLEAERERTRELTEKLDMAADRLVELQTALDAWEESAGQDGSQAPAQAGANDEAVAELTSQLDQLREQLAQTELHRDQACRELDQIALDKGHPSEHWDDEQITLRRRRLRRYRSLLREHAQKSAAAEEVLVQRIQMCDEVLSRRRELAEARQIIEKAHKKIASGKARSGAAAAVFFGLAIVTVLSGLSWATVTRLFPPTYAASAVIGADFDGIAPEPGELEAWQTFHEQLLYDPNIMVRVGDRMKQRGFINLSHPTAVKNMLQSDMTWSSPEPSTLVIEMRGQGREATQRKLDTYVTTISTEANALRQRRSESSTTVVLERAKTGAEPIHDERLQQAGIGVAAGTLFCFILWFGLWHRMVKSKAAFENTTEIEGLLEEARWVDPIEQIMSGRDQDGDNRAA</sequence>